<evidence type="ECO:0000313" key="2">
    <source>
        <dbReference type="Proteomes" id="UP000030944"/>
    </source>
</evidence>
<dbReference type="OrthoDB" id="698at2157"/>
<dbReference type="Proteomes" id="UP000030944">
    <property type="component" value="Chromosome"/>
</dbReference>
<dbReference type="STRING" id="1410606.T478_0520"/>
<gene>
    <name evidence="1" type="ORF">T478_0520</name>
</gene>
<protein>
    <submittedName>
        <fullName evidence="1">Uncharacterized protein</fullName>
    </submittedName>
</protein>
<name>A0A0A7V0B3_9ARCH</name>
<proteinExistence type="predicted"/>
<dbReference type="RefSeq" id="WP_177313234.1">
    <property type="nucleotide sequence ID" value="NZ_CP007026.1"/>
</dbReference>
<organism evidence="1 2">
    <name type="scientific">Candidatus Nitrosopelagicus brevis</name>
    <dbReference type="NCBI Taxonomy" id="1410606"/>
    <lineage>
        <taxon>Archaea</taxon>
        <taxon>Nitrososphaerota</taxon>
    </lineage>
</organism>
<evidence type="ECO:0000313" key="1">
    <source>
        <dbReference type="EMBL" id="AJA92482.1"/>
    </source>
</evidence>
<sequence length="50" mass="5815">MICRRCHHTDEIHKSTTSSESMLRRGACQIPDCTCNQFLDAFEEIDDEQL</sequence>
<reference evidence="1 2" key="1">
    <citation type="journal article" date="2015" name="Proc. Natl. Acad. Sci. U.S.A.">
        <title>Genomic and proteomic characterization of "Candidatus Nitrosopelagicus brevis": An ammonia-oxidizing archaeon from the open ocean.</title>
        <authorList>
            <person name="Santoro A.E."/>
            <person name="Dupont C.L."/>
            <person name="Richter R.A."/>
            <person name="Craig M.T."/>
            <person name="Carini P."/>
            <person name="McIlvin M.R."/>
            <person name="Yang Y."/>
            <person name="Orsi W.D."/>
            <person name="Moran D.M."/>
            <person name="Saito M.A."/>
        </authorList>
    </citation>
    <scope>NUCLEOTIDE SEQUENCE [LARGE SCALE GENOMIC DNA]</scope>
    <source>
        <strain evidence="2">V2</strain>
    </source>
</reference>
<dbReference type="AlphaFoldDB" id="A0A0A7V0B3"/>
<dbReference type="EMBL" id="CP007026">
    <property type="protein sequence ID" value="AJA92482.1"/>
    <property type="molecule type" value="Genomic_DNA"/>
</dbReference>
<dbReference type="GeneID" id="55863152"/>
<dbReference type="KEGG" id="nbv:T478_0520"/>
<dbReference type="HOGENOM" id="CLU_199456_0_0_2"/>
<accession>A0A0A7V0B3</accession>